<dbReference type="InterPro" id="IPR017927">
    <property type="entry name" value="FAD-bd_FR_type"/>
</dbReference>
<keyword evidence="8" id="KW-1185">Reference proteome</keyword>
<evidence type="ECO:0000256" key="1">
    <source>
        <dbReference type="ARBA" id="ARBA00022630"/>
    </source>
</evidence>
<evidence type="ECO:0000313" key="8">
    <source>
        <dbReference type="Proteomes" id="UP000256561"/>
    </source>
</evidence>
<dbReference type="InterPro" id="IPR039261">
    <property type="entry name" value="FNR_nucleotide-bd"/>
</dbReference>
<dbReference type="InterPro" id="IPR001709">
    <property type="entry name" value="Flavoprot_Pyr_Nucl_cyt_Rdtase"/>
</dbReference>
<comment type="caution">
    <text evidence="7">The sequence shown here is derived from an EMBL/GenBank/DDBJ whole genome shotgun (WGS) entry which is preliminary data.</text>
</comment>
<dbReference type="InterPro" id="IPR017938">
    <property type="entry name" value="Riboflavin_synthase-like_b-brl"/>
</dbReference>
<dbReference type="OrthoDB" id="9806195at2"/>
<dbReference type="Pfam" id="PF00111">
    <property type="entry name" value="Fer2"/>
    <property type="match status" value="1"/>
</dbReference>
<dbReference type="SUPFAM" id="SSF52343">
    <property type="entry name" value="Ferredoxin reductase-like, C-terminal NADP-linked domain"/>
    <property type="match status" value="1"/>
</dbReference>
<dbReference type="RefSeq" id="WP_115591421.1">
    <property type="nucleotide sequence ID" value="NZ_QRHA01000001.1"/>
</dbReference>
<dbReference type="PRINTS" id="PR00371">
    <property type="entry name" value="FPNCR"/>
</dbReference>
<dbReference type="InterPro" id="IPR001041">
    <property type="entry name" value="2Fe-2S_ferredoxin-type"/>
</dbReference>
<name>A0A3D8MEY9_9ALTE</name>
<keyword evidence="4" id="KW-1133">Transmembrane helix</keyword>
<feature type="domain" description="2Fe-2S ferredoxin-type" evidence="5">
    <location>
        <begin position="244"/>
        <end position="340"/>
    </location>
</feature>
<sequence length="608" mass="68190">MQWIRKIHKWASLVVGMQFLLWLGSGLYFNLMDHHKVGGHTYRSHAHHEPGDIDVTALVEPKAVLQRNPKSVVITQIELLGQPYYLLTHKLGLYRDFENDYSLVDAYSGERVDIDASFATRLARQSYNGPGAVDSVTLLQPPLEDFPKQKNATWRVNFADDIDTSVYIEAGSGRVVGHSDAHKRLADIFFMLHFMDYGNEGSFNNIQIILFAFITLWLALTGLIWTVDLAFRGQYKVAWLSATIPVKIFDQQRRPLWEVELSSATNILDGLAEHGIALPSTCGGGGTCGRCKVLINPSTEPTSADHEQFSVDELEQGFRLACQHFSTDVQDMTLFDVTDAKKVTLELTNSRFVSSNIKELRFKVIGNRLTYKAGAFVRFFIPHGHGDVRPKNIPHQYAGNWEGVPDEQFERHACLRSYSLASDSHTSEELVFAIKYQRAPEPGVPAGVGSSYLCNMEPGQRVDAMGPFEDFYAEPDYSGPMILIGAGSGMAPLRSIILERLRVMKSTQPINFYFGARTEEDLLYQQEFFALSRKFSNFHFTPVLSRASDDWLGATGYAQQVLFANSTTSDLLAAKYFICGPAGMMDDAMNQLRELGVEAKDLYFDSFA</sequence>
<dbReference type="Gene3D" id="3.40.50.80">
    <property type="entry name" value="Nucleotide-binding domain of ferredoxin-NADP reductase (FNR) module"/>
    <property type="match status" value="1"/>
</dbReference>
<evidence type="ECO:0000256" key="4">
    <source>
        <dbReference type="SAM" id="Phobius"/>
    </source>
</evidence>
<dbReference type="EMBL" id="QRHA01000001">
    <property type="protein sequence ID" value="RDV29131.1"/>
    <property type="molecule type" value="Genomic_DNA"/>
</dbReference>
<evidence type="ECO:0000259" key="5">
    <source>
        <dbReference type="PROSITE" id="PS51085"/>
    </source>
</evidence>
<dbReference type="InterPro" id="IPR001433">
    <property type="entry name" value="OxRdtase_FAD/NAD-bd"/>
</dbReference>
<keyword evidence="1" id="KW-0285">Flavoprotein</keyword>
<dbReference type="GO" id="GO:0016491">
    <property type="term" value="F:oxidoreductase activity"/>
    <property type="evidence" value="ECO:0007669"/>
    <property type="project" value="InterPro"/>
</dbReference>
<keyword evidence="3 7" id="KW-0830">Ubiquinone</keyword>
<dbReference type="Pfam" id="PF00175">
    <property type="entry name" value="NAD_binding_1"/>
    <property type="match status" value="1"/>
</dbReference>
<keyword evidence="2" id="KW-0274">FAD</keyword>
<dbReference type="GO" id="GO:0051536">
    <property type="term" value="F:iron-sulfur cluster binding"/>
    <property type="evidence" value="ECO:0007669"/>
    <property type="project" value="InterPro"/>
</dbReference>
<dbReference type="SUPFAM" id="SSF63380">
    <property type="entry name" value="Riboflavin synthase domain-like"/>
    <property type="match status" value="1"/>
</dbReference>
<dbReference type="PROSITE" id="PS51085">
    <property type="entry name" value="2FE2S_FER_2"/>
    <property type="match status" value="1"/>
</dbReference>
<organism evidence="7 8">
    <name type="scientific">Alteromonas aestuariivivens</name>
    <dbReference type="NCBI Taxonomy" id="1938339"/>
    <lineage>
        <taxon>Bacteria</taxon>
        <taxon>Pseudomonadati</taxon>
        <taxon>Pseudomonadota</taxon>
        <taxon>Gammaproteobacteria</taxon>
        <taxon>Alteromonadales</taxon>
        <taxon>Alteromonadaceae</taxon>
        <taxon>Alteromonas/Salinimonas group</taxon>
        <taxon>Alteromonas</taxon>
    </lineage>
</organism>
<accession>A0A3D8MEY9</accession>
<dbReference type="InterPro" id="IPR036010">
    <property type="entry name" value="2Fe-2S_ferredoxin-like_sf"/>
</dbReference>
<keyword evidence="4" id="KW-0812">Transmembrane</keyword>
<feature type="transmembrane region" description="Helical" evidence="4">
    <location>
        <begin position="12"/>
        <end position="31"/>
    </location>
</feature>
<feature type="domain" description="FAD-binding FR-type" evidence="6">
    <location>
        <begin position="340"/>
        <end position="474"/>
    </location>
</feature>
<proteinExistence type="predicted"/>
<evidence type="ECO:0000256" key="3">
    <source>
        <dbReference type="ARBA" id="ARBA00023075"/>
    </source>
</evidence>
<dbReference type="Proteomes" id="UP000256561">
    <property type="component" value="Unassembled WGS sequence"/>
</dbReference>
<dbReference type="InterPro" id="IPR012675">
    <property type="entry name" value="Beta-grasp_dom_sf"/>
</dbReference>
<gene>
    <name evidence="7" type="ORF">DXV75_01320</name>
</gene>
<dbReference type="CDD" id="cd00207">
    <property type="entry name" value="fer2"/>
    <property type="match status" value="1"/>
</dbReference>
<protein>
    <submittedName>
        <fullName evidence="7">Na+-transporting NADH:ubiquinone oxidoreductase subunit F</fullName>
    </submittedName>
</protein>
<evidence type="ECO:0000313" key="7">
    <source>
        <dbReference type="EMBL" id="RDV29131.1"/>
    </source>
</evidence>
<keyword evidence="4" id="KW-0472">Membrane</keyword>
<dbReference type="PANTHER" id="PTHR43644:SF1">
    <property type="entry name" value="NAD(P)H-FLAVIN REDUCTASE"/>
    <property type="match status" value="1"/>
</dbReference>
<dbReference type="PROSITE" id="PS51384">
    <property type="entry name" value="FAD_FR"/>
    <property type="match status" value="1"/>
</dbReference>
<feature type="transmembrane region" description="Helical" evidence="4">
    <location>
        <begin position="208"/>
        <end position="231"/>
    </location>
</feature>
<evidence type="ECO:0000256" key="2">
    <source>
        <dbReference type="ARBA" id="ARBA00022827"/>
    </source>
</evidence>
<dbReference type="PANTHER" id="PTHR43644">
    <property type="entry name" value="NA(+)-TRANSLOCATING NADH-QUINONE REDUCTASE SUBUNIT"/>
    <property type="match status" value="1"/>
</dbReference>
<dbReference type="AlphaFoldDB" id="A0A3D8MEY9"/>
<dbReference type="SUPFAM" id="SSF54292">
    <property type="entry name" value="2Fe-2S ferredoxin-like"/>
    <property type="match status" value="1"/>
</dbReference>
<dbReference type="Gene3D" id="2.40.30.10">
    <property type="entry name" value="Translation factors"/>
    <property type="match status" value="1"/>
</dbReference>
<dbReference type="Gene3D" id="3.10.20.30">
    <property type="match status" value="1"/>
</dbReference>
<evidence type="ECO:0000259" key="6">
    <source>
        <dbReference type="PROSITE" id="PS51384"/>
    </source>
</evidence>
<reference evidence="8" key="1">
    <citation type="submission" date="2018-08" db="EMBL/GenBank/DDBJ databases">
        <authorList>
            <person name="Zhang J."/>
            <person name="Du Z.-J."/>
        </authorList>
    </citation>
    <scope>NUCLEOTIDE SEQUENCE [LARGE SCALE GENOMIC DNA]</scope>
    <source>
        <strain evidence="8">KCTC 52655</strain>
    </source>
</reference>